<evidence type="ECO:0000313" key="1">
    <source>
        <dbReference type="EMBL" id="GAL81661.1"/>
    </source>
</evidence>
<gene>
    <name evidence="1" type="ORF">JCM19274_506</name>
</gene>
<comment type="caution">
    <text evidence="1">The sequence shown here is derived from an EMBL/GenBank/DDBJ whole genome shotgun (WGS) entry which is preliminary data.</text>
</comment>
<protein>
    <submittedName>
        <fullName evidence="1">Uncharacterized protein</fullName>
    </submittedName>
</protein>
<organism evidence="1 2">
    <name type="scientific">Algibacter lectus</name>
    <dbReference type="NCBI Taxonomy" id="221126"/>
    <lineage>
        <taxon>Bacteria</taxon>
        <taxon>Pseudomonadati</taxon>
        <taxon>Bacteroidota</taxon>
        <taxon>Flavobacteriia</taxon>
        <taxon>Flavobacteriales</taxon>
        <taxon>Flavobacteriaceae</taxon>
        <taxon>Algibacter</taxon>
    </lineage>
</organism>
<dbReference type="AlphaFoldDB" id="A0A090WXF6"/>
<evidence type="ECO:0000313" key="2">
    <source>
        <dbReference type="Proteomes" id="UP000029643"/>
    </source>
</evidence>
<accession>A0A090WXF6</accession>
<dbReference type="Proteomes" id="UP000029643">
    <property type="component" value="Unassembled WGS sequence"/>
</dbReference>
<name>A0A090WXF6_9FLAO</name>
<sequence>MQKKHLFSLLTIFCIYIQSHAQLCEGSLGDPIVEIDFGSGSNRGSTLGSAITAFTYRASGELDEGEYSIVNSSSGLKGNAWHATTDHTGNSNGYMMVINSAVIASEGVFYTKTISGFARILLMNFLHG</sequence>
<dbReference type="RefSeq" id="WP_042500027.1">
    <property type="nucleotide sequence ID" value="NZ_BBNU01000017.1"/>
</dbReference>
<reference evidence="1" key="1">
    <citation type="journal article" date="2014" name="Genome Announc.">
        <title>Draft Genome Sequences of Marine Flavobacterium Algibacter lectus Strains SS8 and NR4.</title>
        <authorList>
            <person name="Takatani N."/>
            <person name="Nakanishi M."/>
            <person name="Meirelles P."/>
            <person name="Mino S."/>
            <person name="Suda W."/>
            <person name="Oshima K."/>
            <person name="Hattori M."/>
            <person name="Ohkuma M."/>
            <person name="Hosokawa M."/>
            <person name="Miyashita K."/>
            <person name="Thompson F.L."/>
            <person name="Niwa A."/>
            <person name="Sawabe T."/>
            <person name="Sawabe T."/>
        </authorList>
    </citation>
    <scope>NUCLEOTIDE SEQUENCE [LARGE SCALE GENOMIC DNA]</scope>
    <source>
        <strain evidence="1">JCM 19274</strain>
    </source>
</reference>
<dbReference type="EMBL" id="BBNU01000017">
    <property type="protein sequence ID" value="GAL81661.1"/>
    <property type="molecule type" value="Genomic_DNA"/>
</dbReference>
<proteinExistence type="predicted"/>